<accession>A0ABQ1BF86</accession>
<organism evidence="2 3">
    <name type="scientific">Aspergillus udagawae</name>
    <dbReference type="NCBI Taxonomy" id="91492"/>
    <lineage>
        <taxon>Eukaryota</taxon>
        <taxon>Fungi</taxon>
        <taxon>Dikarya</taxon>
        <taxon>Ascomycota</taxon>
        <taxon>Pezizomycotina</taxon>
        <taxon>Eurotiomycetes</taxon>
        <taxon>Eurotiomycetidae</taxon>
        <taxon>Eurotiales</taxon>
        <taxon>Aspergillaceae</taxon>
        <taxon>Aspergillus</taxon>
        <taxon>Aspergillus subgen. Fumigati</taxon>
    </lineage>
</organism>
<reference evidence="2 3" key="1">
    <citation type="submission" date="2020-01" db="EMBL/GenBank/DDBJ databases">
        <title>Draft genome sequence of Aspergillus udagawae IFM 53868.</title>
        <authorList>
            <person name="Takahashi H."/>
            <person name="Yaguchi T."/>
        </authorList>
    </citation>
    <scope>NUCLEOTIDE SEQUENCE [LARGE SCALE GENOMIC DNA]</scope>
    <source>
        <strain evidence="2 3">IFM 53868</strain>
    </source>
</reference>
<evidence type="ECO:0000313" key="2">
    <source>
        <dbReference type="EMBL" id="GFG00829.1"/>
    </source>
</evidence>
<evidence type="ECO:0000313" key="3">
    <source>
        <dbReference type="Proteomes" id="UP000465266"/>
    </source>
</evidence>
<dbReference type="Proteomes" id="UP000465266">
    <property type="component" value="Unassembled WGS sequence"/>
</dbReference>
<gene>
    <name evidence="2" type="ORF">IFM53868_10865</name>
</gene>
<keyword evidence="3" id="KW-1185">Reference proteome</keyword>
<comment type="caution">
    <text evidence="2">The sequence shown here is derived from an EMBL/GenBank/DDBJ whole genome shotgun (WGS) entry which is preliminary data.</text>
</comment>
<name>A0ABQ1BF86_9EURO</name>
<evidence type="ECO:0000256" key="1">
    <source>
        <dbReference type="SAM" id="MobiDB-lite"/>
    </source>
</evidence>
<feature type="region of interest" description="Disordered" evidence="1">
    <location>
        <begin position="1"/>
        <end position="45"/>
    </location>
</feature>
<protein>
    <submittedName>
        <fullName evidence="2">Uncharacterized protein</fullName>
    </submittedName>
</protein>
<sequence>MQLEHNLDFGHPSPRSDPFSFLERPPGSGESSTRHRSDDTGIEQVTEELHILPAEARNAAQIITSQASSQQQEENHTQRPWDNPVMSSLPIELYPPGDQVSVPVLLEDPGPNKILGGQHALPNPSHFPAYNPLDDSTLALIPFQFPIYDPLDDSELPLVPQFPVYEPPYNSELPLVPQFPVYNPLDDSALALVPPQFPVYNPLDDSALASVPPQFPVYNPLDDSALALVPFQFPVYNPLDDTALTSEPSPYSVYGHFDALEVSFLPGCSI</sequence>
<feature type="region of interest" description="Disordered" evidence="1">
    <location>
        <begin position="65"/>
        <end position="84"/>
    </location>
</feature>
<dbReference type="EMBL" id="BLKG01000293">
    <property type="protein sequence ID" value="GFG00829.1"/>
    <property type="molecule type" value="Genomic_DNA"/>
</dbReference>
<proteinExistence type="predicted"/>